<dbReference type="PRINTS" id="PR00502">
    <property type="entry name" value="NUDIXFAMILY"/>
</dbReference>
<dbReference type="PROSITE" id="PS00893">
    <property type="entry name" value="NUDIX_BOX"/>
    <property type="match status" value="1"/>
</dbReference>
<name>A0A494RDN0_9CAUL</name>
<dbReference type="PANTHER" id="PTHR11839">
    <property type="entry name" value="UDP/ADP-SUGAR PYROPHOSPHATASE"/>
    <property type="match status" value="1"/>
</dbReference>
<dbReference type="PROSITE" id="PS51462">
    <property type="entry name" value="NUDIX"/>
    <property type="match status" value="1"/>
</dbReference>
<dbReference type="Gene3D" id="3.90.79.10">
    <property type="entry name" value="Nucleoside Triphosphate Pyrophosphohydrolase"/>
    <property type="match status" value="1"/>
</dbReference>
<dbReference type="Pfam" id="PF00293">
    <property type="entry name" value="NUDIX"/>
    <property type="match status" value="1"/>
</dbReference>
<feature type="short sequence motif" description="Nudix box" evidence="4">
    <location>
        <begin position="43"/>
        <end position="64"/>
    </location>
</feature>
<dbReference type="HAMAP" id="MF_00298">
    <property type="entry name" value="Nudix_RppH"/>
    <property type="match status" value="1"/>
</dbReference>
<dbReference type="InterPro" id="IPR022927">
    <property type="entry name" value="RppH"/>
</dbReference>
<dbReference type="GO" id="GO:0006753">
    <property type="term" value="P:nucleoside phosphate metabolic process"/>
    <property type="evidence" value="ECO:0007669"/>
    <property type="project" value="TreeGrafter"/>
</dbReference>
<feature type="domain" description="Nudix hydrolase" evidence="5">
    <location>
        <begin position="8"/>
        <end position="152"/>
    </location>
</feature>
<dbReference type="GO" id="GO:0008893">
    <property type="term" value="F:guanosine-3',5'-bis(diphosphate) 3'-diphosphatase activity"/>
    <property type="evidence" value="ECO:0007669"/>
    <property type="project" value="TreeGrafter"/>
</dbReference>
<reference evidence="6 7" key="1">
    <citation type="submission" date="2018-10" db="EMBL/GenBank/DDBJ databases">
        <title>Complete genome sequence of Brevundimonas naejangsanensis BRV3.</title>
        <authorList>
            <person name="Berrios L."/>
            <person name="Ely B."/>
        </authorList>
    </citation>
    <scope>NUCLEOTIDE SEQUENCE [LARGE SCALE GENOMIC DNA]</scope>
    <source>
        <strain evidence="6 7">BRV3</strain>
    </source>
</reference>
<dbReference type="PANTHER" id="PTHR11839:SF22">
    <property type="entry name" value="NUDIX HYDROLASE 26, CHLOROPLASTIC"/>
    <property type="match status" value="1"/>
</dbReference>
<comment type="function">
    <text evidence="4">Accelerates the degradation of transcripts by removing pyrophosphate from the 5'-end of triphosphorylated RNA, leading to a more labile monophosphorylated state that can stimulate subsequent ribonuclease cleavage.</text>
</comment>
<keyword evidence="7" id="KW-1185">Reference proteome</keyword>
<dbReference type="SUPFAM" id="SSF55811">
    <property type="entry name" value="Nudix"/>
    <property type="match status" value="1"/>
</dbReference>
<keyword evidence="3 4" id="KW-0378">Hydrolase</keyword>
<protein>
    <recommendedName>
        <fullName evidence="4">RNA pyrophosphohydrolase</fullName>
        <ecNumber evidence="4">3.6.1.-</ecNumber>
    </recommendedName>
    <alternativeName>
        <fullName evidence="4">(Di)nucleoside polyphosphate hydrolase</fullName>
    </alternativeName>
</protein>
<comment type="cofactor">
    <cofactor evidence="4">
        <name>a divalent metal cation</name>
        <dbReference type="ChEBI" id="CHEBI:60240"/>
    </cofactor>
</comment>
<dbReference type="InterPro" id="IPR020084">
    <property type="entry name" value="NUDIX_hydrolase_CS"/>
</dbReference>
<dbReference type="OrthoDB" id="9816040at2"/>
<evidence type="ECO:0000256" key="4">
    <source>
        <dbReference type="HAMAP-Rule" id="MF_00298"/>
    </source>
</evidence>
<dbReference type="EMBL" id="CP032707">
    <property type="protein sequence ID" value="AYG94415.1"/>
    <property type="molecule type" value="Genomic_DNA"/>
</dbReference>
<evidence type="ECO:0000256" key="2">
    <source>
        <dbReference type="ARBA" id="ARBA00001946"/>
    </source>
</evidence>
<accession>A0A494RDN0</accession>
<dbReference type="CDD" id="cd03671">
    <property type="entry name" value="NUDIX_Ap4A_hydrolase_plant_like"/>
    <property type="match status" value="1"/>
</dbReference>
<organism evidence="6 7">
    <name type="scientific">Brevundimonas naejangsanensis</name>
    <dbReference type="NCBI Taxonomy" id="588932"/>
    <lineage>
        <taxon>Bacteria</taxon>
        <taxon>Pseudomonadati</taxon>
        <taxon>Pseudomonadota</taxon>
        <taxon>Alphaproteobacteria</taxon>
        <taxon>Caulobacterales</taxon>
        <taxon>Caulobacteraceae</taxon>
        <taxon>Brevundimonas</taxon>
    </lineage>
</organism>
<dbReference type="InterPro" id="IPR015797">
    <property type="entry name" value="NUDIX_hydrolase-like_dom_sf"/>
</dbReference>
<evidence type="ECO:0000256" key="1">
    <source>
        <dbReference type="ARBA" id="ARBA00001936"/>
    </source>
</evidence>
<dbReference type="NCBIfam" id="NF001938">
    <property type="entry name" value="PRK00714.1-5"/>
    <property type="match status" value="1"/>
</dbReference>
<dbReference type="Proteomes" id="UP000276984">
    <property type="component" value="Chromosome"/>
</dbReference>
<dbReference type="InterPro" id="IPR020476">
    <property type="entry name" value="Nudix_hydrolase"/>
</dbReference>
<dbReference type="GO" id="GO:0034432">
    <property type="term" value="F:bis(5'-adenosyl)-pentaphosphatase activity"/>
    <property type="evidence" value="ECO:0007669"/>
    <property type="project" value="TreeGrafter"/>
</dbReference>
<comment type="similarity">
    <text evidence="4">Belongs to the Nudix hydrolase family. RppH subfamily.</text>
</comment>
<dbReference type="AlphaFoldDB" id="A0A494RDN0"/>
<sequence>MSAVDLSLYRPNVGVVLFNPAGQVWFGRRADTPEPWNWQFPQGGVDDGEDLEAAARRELHEETGVRSIALLGRTSDWIPYDFPEGLPSPRSWKGLKGQRQQWFAFRLTGAEDEIDLNAHGEPEFDAWRWGRLAEAPGLIVPFKRPVYEQVVRMFGEWAI</sequence>
<comment type="cofactor">
    <cofactor evidence="1">
        <name>Mn(2+)</name>
        <dbReference type="ChEBI" id="CHEBI:29035"/>
    </cofactor>
</comment>
<evidence type="ECO:0000259" key="5">
    <source>
        <dbReference type="PROSITE" id="PS51462"/>
    </source>
</evidence>
<evidence type="ECO:0000313" key="7">
    <source>
        <dbReference type="Proteomes" id="UP000276984"/>
    </source>
</evidence>
<dbReference type="InterPro" id="IPR000086">
    <property type="entry name" value="NUDIX_hydrolase_dom"/>
</dbReference>
<dbReference type="EC" id="3.6.1.-" evidence="4"/>
<dbReference type="GO" id="GO:0019693">
    <property type="term" value="P:ribose phosphate metabolic process"/>
    <property type="evidence" value="ECO:0007669"/>
    <property type="project" value="TreeGrafter"/>
</dbReference>
<comment type="cofactor">
    <cofactor evidence="2">
        <name>Mg(2+)</name>
        <dbReference type="ChEBI" id="CHEBI:18420"/>
    </cofactor>
</comment>
<dbReference type="RefSeq" id="WP_121481571.1">
    <property type="nucleotide sequence ID" value="NZ_CP032707.1"/>
</dbReference>
<evidence type="ECO:0000256" key="3">
    <source>
        <dbReference type="ARBA" id="ARBA00022801"/>
    </source>
</evidence>
<evidence type="ECO:0000313" key="6">
    <source>
        <dbReference type="EMBL" id="AYG94415.1"/>
    </source>
</evidence>
<proteinExistence type="inferred from homology"/>
<gene>
    <name evidence="4" type="primary">rppH</name>
    <name evidence="4" type="synonym">nudH</name>
    <name evidence="6" type="ORF">D8I30_03865</name>
</gene>